<comment type="caution">
    <text evidence="2">The sequence shown here is derived from an EMBL/GenBank/DDBJ whole genome shotgun (WGS) entry which is preliminary data.</text>
</comment>
<dbReference type="EMBL" id="DSZZ01000249">
    <property type="protein sequence ID" value="HGU52950.1"/>
    <property type="molecule type" value="Genomic_DNA"/>
</dbReference>
<dbReference type="InterPro" id="IPR009045">
    <property type="entry name" value="Zn_M74/Hedgehog-like"/>
</dbReference>
<dbReference type="AlphaFoldDB" id="A0A7V4NFL7"/>
<dbReference type="GO" id="GO:0008233">
    <property type="term" value="F:peptidase activity"/>
    <property type="evidence" value="ECO:0007669"/>
    <property type="project" value="InterPro"/>
</dbReference>
<dbReference type="CDD" id="cd14845">
    <property type="entry name" value="L-Ala-D-Glu_peptidase_like"/>
    <property type="match status" value="1"/>
</dbReference>
<feature type="domain" description="Peptidase M15C" evidence="1">
    <location>
        <begin position="116"/>
        <end position="172"/>
    </location>
</feature>
<proteinExistence type="predicted"/>
<reference evidence="2" key="1">
    <citation type="journal article" date="2020" name="mSystems">
        <title>Genome- and Community-Level Interaction Insights into Carbon Utilization and Element Cycling Functions of Hydrothermarchaeota in Hydrothermal Sediment.</title>
        <authorList>
            <person name="Zhou Z."/>
            <person name="Liu Y."/>
            <person name="Xu W."/>
            <person name="Pan J."/>
            <person name="Luo Z.H."/>
            <person name="Li M."/>
        </authorList>
    </citation>
    <scope>NUCLEOTIDE SEQUENCE [LARGE SCALE GENOMIC DNA]</scope>
    <source>
        <strain evidence="2">SpSt-61</strain>
    </source>
</reference>
<name>A0A7V4NFL7_FERPE</name>
<sequence>MRISNELLRIGFAFVFFFFLLLPVSSEPYRWEIKLEIGLSNLNYQFRRYVEKFVMECSKEGISVWIYSTYRSRAVQKALYAQGREPLEVVNLLRQEAKLEPIDERKNRYVVTKLIVSAHNYGFAADFVPVVDGKPQWYNDELWLRCGCIALNLGMEWGGMWKGFVDKPHIQMKNWRKVATFNHLERLVIE</sequence>
<dbReference type="InterPro" id="IPR039561">
    <property type="entry name" value="Peptidase_M15C"/>
</dbReference>
<gene>
    <name evidence="2" type="ORF">ENT78_05430</name>
</gene>
<dbReference type="SUPFAM" id="SSF55166">
    <property type="entry name" value="Hedgehog/DD-peptidase"/>
    <property type="match status" value="1"/>
</dbReference>
<evidence type="ECO:0000259" key="1">
    <source>
        <dbReference type="Pfam" id="PF13539"/>
    </source>
</evidence>
<evidence type="ECO:0000313" key="2">
    <source>
        <dbReference type="EMBL" id="HGU52950.1"/>
    </source>
</evidence>
<protein>
    <submittedName>
        <fullName evidence="2">M15 family peptidase</fullName>
    </submittedName>
</protein>
<dbReference type="Pfam" id="PF13539">
    <property type="entry name" value="Peptidase_M15_4"/>
    <property type="match status" value="1"/>
</dbReference>
<organism evidence="2">
    <name type="scientific">Fervidobacterium pennivorans</name>
    <dbReference type="NCBI Taxonomy" id="93466"/>
    <lineage>
        <taxon>Bacteria</taxon>
        <taxon>Thermotogati</taxon>
        <taxon>Thermotogota</taxon>
        <taxon>Thermotogae</taxon>
        <taxon>Thermotogales</taxon>
        <taxon>Fervidobacteriaceae</taxon>
        <taxon>Fervidobacterium</taxon>
    </lineage>
</organism>
<accession>A0A7V4NFL7</accession>
<dbReference type="Gene3D" id="3.30.1380.10">
    <property type="match status" value="1"/>
</dbReference>